<dbReference type="InterPro" id="IPR016130">
    <property type="entry name" value="Tyr_Pase_AS"/>
</dbReference>
<dbReference type="SUPFAM" id="SSF52799">
    <property type="entry name" value="(Phosphotyrosine protein) phosphatases II"/>
    <property type="match status" value="1"/>
</dbReference>
<protein>
    <recommendedName>
        <fullName evidence="1">Tyrosine specific protein phosphatases domain-containing protein</fullName>
    </recommendedName>
</protein>
<feature type="domain" description="Tyrosine specific protein phosphatases" evidence="1">
    <location>
        <begin position="88"/>
        <end position="150"/>
    </location>
</feature>
<dbReference type="Gene3D" id="3.90.190.10">
    <property type="entry name" value="Protein tyrosine phosphatase superfamily"/>
    <property type="match status" value="1"/>
</dbReference>
<sequence length="170" mass="19060">MKVLPHDNCYLVAPQLIAGEYPGAAVPDLAQRRLALHLDAGITSFLDLTEVGALVPYEALLATEAQFRQMTVRYRRMSIDDGSIPRSRDAMEAILDYLDGEIAAGQTVYLHCWGGIGRTGTVVGCWLVRRGMRGEDALATLARHWQGVAKRIYHPHSPETQQQRDYILRW</sequence>
<dbReference type="OrthoDB" id="196319at2"/>
<evidence type="ECO:0000313" key="2">
    <source>
        <dbReference type="EMBL" id="PDV97301.1"/>
    </source>
</evidence>
<accession>A0A2H3KY69</accession>
<dbReference type="AlphaFoldDB" id="A0A2H3KY69"/>
<dbReference type="Pfam" id="PF22785">
    <property type="entry name" value="Tc-R-P"/>
    <property type="match status" value="1"/>
</dbReference>
<dbReference type="PANTHER" id="PTHR23339">
    <property type="entry name" value="TYROSINE SPECIFIC PROTEIN PHOSPHATASE AND DUAL SPECIFICITY PROTEIN PHOSPHATASE"/>
    <property type="match status" value="1"/>
</dbReference>
<reference evidence="2 3" key="1">
    <citation type="submission" date="2016-05" db="EMBL/GenBank/DDBJ databases">
        <authorList>
            <person name="Lavstsen T."/>
            <person name="Jespersen J.S."/>
        </authorList>
    </citation>
    <scope>NUCLEOTIDE SEQUENCE [LARGE SCALE GENOMIC DNA]</scope>
    <source>
        <strain evidence="2 3">B7-9</strain>
    </source>
</reference>
<organism evidence="2 3">
    <name type="scientific">Candidatus Chloroploca asiatica</name>
    <dbReference type="NCBI Taxonomy" id="1506545"/>
    <lineage>
        <taxon>Bacteria</taxon>
        <taxon>Bacillati</taxon>
        <taxon>Chloroflexota</taxon>
        <taxon>Chloroflexia</taxon>
        <taxon>Chloroflexales</taxon>
        <taxon>Chloroflexineae</taxon>
        <taxon>Oscillochloridaceae</taxon>
        <taxon>Candidatus Chloroploca</taxon>
    </lineage>
</organism>
<name>A0A2H3KY69_9CHLR</name>
<dbReference type="PROSITE" id="PS50056">
    <property type="entry name" value="TYR_PHOSPHATASE_2"/>
    <property type="match status" value="1"/>
</dbReference>
<dbReference type="InterPro" id="IPR000387">
    <property type="entry name" value="Tyr_Pase_dom"/>
</dbReference>
<dbReference type="PROSITE" id="PS00383">
    <property type="entry name" value="TYR_PHOSPHATASE_1"/>
    <property type="match status" value="1"/>
</dbReference>
<proteinExistence type="predicted"/>
<dbReference type="InterPro" id="IPR029021">
    <property type="entry name" value="Prot-tyrosine_phosphatase-like"/>
</dbReference>
<dbReference type="InterPro" id="IPR050561">
    <property type="entry name" value="PTP"/>
</dbReference>
<dbReference type="Proteomes" id="UP000220922">
    <property type="component" value="Unassembled WGS sequence"/>
</dbReference>
<keyword evidence="3" id="KW-1185">Reference proteome</keyword>
<evidence type="ECO:0000313" key="3">
    <source>
        <dbReference type="Proteomes" id="UP000220922"/>
    </source>
</evidence>
<evidence type="ECO:0000259" key="1">
    <source>
        <dbReference type="PROSITE" id="PS50056"/>
    </source>
</evidence>
<dbReference type="EMBL" id="LYXE01000157">
    <property type="protein sequence ID" value="PDV97301.1"/>
    <property type="molecule type" value="Genomic_DNA"/>
</dbReference>
<comment type="caution">
    <text evidence="2">The sequence shown here is derived from an EMBL/GenBank/DDBJ whole genome shotgun (WGS) entry which is preliminary data.</text>
</comment>
<gene>
    <name evidence="2" type="ORF">A9Q02_05130</name>
</gene>